<protein>
    <submittedName>
        <fullName evidence="1">Uncharacterized protein</fullName>
    </submittedName>
</protein>
<evidence type="ECO:0000313" key="2">
    <source>
        <dbReference type="Proteomes" id="UP000828390"/>
    </source>
</evidence>
<evidence type="ECO:0000313" key="1">
    <source>
        <dbReference type="EMBL" id="KAH3775177.1"/>
    </source>
</evidence>
<keyword evidence="2" id="KW-1185">Reference proteome</keyword>
<gene>
    <name evidence="1" type="ORF">DPMN_176576</name>
</gene>
<organism evidence="1 2">
    <name type="scientific">Dreissena polymorpha</name>
    <name type="common">Zebra mussel</name>
    <name type="synonym">Mytilus polymorpha</name>
    <dbReference type="NCBI Taxonomy" id="45954"/>
    <lineage>
        <taxon>Eukaryota</taxon>
        <taxon>Metazoa</taxon>
        <taxon>Spiralia</taxon>
        <taxon>Lophotrochozoa</taxon>
        <taxon>Mollusca</taxon>
        <taxon>Bivalvia</taxon>
        <taxon>Autobranchia</taxon>
        <taxon>Heteroconchia</taxon>
        <taxon>Euheterodonta</taxon>
        <taxon>Imparidentia</taxon>
        <taxon>Neoheterodontei</taxon>
        <taxon>Myida</taxon>
        <taxon>Dreissenoidea</taxon>
        <taxon>Dreissenidae</taxon>
        <taxon>Dreissena</taxon>
    </lineage>
</organism>
<name>A0A9D4IJR6_DREPO</name>
<accession>A0A9D4IJR6</accession>
<dbReference type="Proteomes" id="UP000828390">
    <property type="component" value="Unassembled WGS sequence"/>
</dbReference>
<sequence length="51" mass="5860">MQQEKIKTQLLPSFKALCKITPSATLLFGDKLEEELKKLKEPKITLTNQPF</sequence>
<dbReference type="EMBL" id="JAIWYP010000009">
    <property type="protein sequence ID" value="KAH3775177.1"/>
    <property type="molecule type" value="Genomic_DNA"/>
</dbReference>
<proteinExistence type="predicted"/>
<reference evidence="1" key="2">
    <citation type="submission" date="2020-11" db="EMBL/GenBank/DDBJ databases">
        <authorList>
            <person name="McCartney M.A."/>
            <person name="Auch B."/>
            <person name="Kono T."/>
            <person name="Mallez S."/>
            <person name="Becker A."/>
            <person name="Gohl D.M."/>
            <person name="Silverstein K.A.T."/>
            <person name="Koren S."/>
            <person name="Bechman K.B."/>
            <person name="Herman A."/>
            <person name="Abrahante J.E."/>
            <person name="Garbe J."/>
        </authorList>
    </citation>
    <scope>NUCLEOTIDE SEQUENCE</scope>
    <source>
        <strain evidence="1">Duluth1</strain>
        <tissue evidence="1">Whole animal</tissue>
    </source>
</reference>
<comment type="caution">
    <text evidence="1">The sequence shown here is derived from an EMBL/GenBank/DDBJ whole genome shotgun (WGS) entry which is preliminary data.</text>
</comment>
<reference evidence="1" key="1">
    <citation type="journal article" date="2019" name="bioRxiv">
        <title>The Genome of the Zebra Mussel, Dreissena polymorpha: A Resource for Invasive Species Research.</title>
        <authorList>
            <person name="McCartney M.A."/>
            <person name="Auch B."/>
            <person name="Kono T."/>
            <person name="Mallez S."/>
            <person name="Zhang Y."/>
            <person name="Obille A."/>
            <person name="Becker A."/>
            <person name="Abrahante J.E."/>
            <person name="Garbe J."/>
            <person name="Badalamenti J.P."/>
            <person name="Herman A."/>
            <person name="Mangelson H."/>
            <person name="Liachko I."/>
            <person name="Sullivan S."/>
            <person name="Sone E.D."/>
            <person name="Koren S."/>
            <person name="Silverstein K.A.T."/>
            <person name="Beckman K.B."/>
            <person name="Gohl D.M."/>
        </authorList>
    </citation>
    <scope>NUCLEOTIDE SEQUENCE</scope>
    <source>
        <strain evidence="1">Duluth1</strain>
        <tissue evidence="1">Whole animal</tissue>
    </source>
</reference>
<dbReference type="AlphaFoldDB" id="A0A9D4IJR6"/>